<dbReference type="Proteomes" id="UP000031938">
    <property type="component" value="Unassembled WGS sequence"/>
</dbReference>
<proteinExistence type="predicted"/>
<dbReference type="EMBL" id="JXRP01000012">
    <property type="protein sequence ID" value="KIL48501.1"/>
    <property type="molecule type" value="Genomic_DNA"/>
</dbReference>
<sequence>MILLIFYNWTESVKDNMSPFQFQQLGQIVELLLQIELDKNK</sequence>
<accession>A0A0C2VVT4</accession>
<evidence type="ECO:0000313" key="1">
    <source>
        <dbReference type="EMBL" id="KIL48501.1"/>
    </source>
</evidence>
<comment type="caution">
    <text evidence="1">The sequence shown here is derived from an EMBL/GenBank/DDBJ whole genome shotgun (WGS) entry which is preliminary data.</text>
</comment>
<keyword evidence="2" id="KW-1185">Reference proteome</keyword>
<protein>
    <submittedName>
        <fullName evidence="1">Uncharacterized protein</fullName>
    </submittedName>
</protein>
<dbReference type="AlphaFoldDB" id="A0A0C2VVT4"/>
<evidence type="ECO:0000313" key="2">
    <source>
        <dbReference type="Proteomes" id="UP000031938"/>
    </source>
</evidence>
<organism evidence="1 2">
    <name type="scientific">Jeotgalibacillus soli</name>
    <dbReference type="NCBI Taxonomy" id="889306"/>
    <lineage>
        <taxon>Bacteria</taxon>
        <taxon>Bacillati</taxon>
        <taxon>Bacillota</taxon>
        <taxon>Bacilli</taxon>
        <taxon>Bacillales</taxon>
        <taxon>Caryophanaceae</taxon>
        <taxon>Jeotgalibacillus</taxon>
    </lineage>
</organism>
<gene>
    <name evidence="1" type="ORF">KP78_15840</name>
</gene>
<name>A0A0C2VVT4_9BACL</name>
<reference evidence="1 2" key="1">
    <citation type="submission" date="2015-01" db="EMBL/GenBank/DDBJ databases">
        <title>Genome sequencing of Jeotgalibacillus soli.</title>
        <authorList>
            <person name="Goh K.M."/>
            <person name="Chan K.-G."/>
            <person name="Yaakop A.S."/>
            <person name="Ee R."/>
            <person name="Gan H.M."/>
            <person name="Chan C.S."/>
        </authorList>
    </citation>
    <scope>NUCLEOTIDE SEQUENCE [LARGE SCALE GENOMIC DNA]</scope>
    <source>
        <strain evidence="1 2">P9</strain>
    </source>
</reference>